<accession>A0ABV2PN04</accession>
<gene>
    <name evidence="2" type="ORF">ABIA69_003511</name>
</gene>
<dbReference type="EMBL" id="JBEPSB010000019">
    <property type="protein sequence ID" value="MET4562321.1"/>
    <property type="molecule type" value="Genomic_DNA"/>
</dbReference>
<name>A0ABV2PN04_9BACI</name>
<keyword evidence="1" id="KW-0472">Membrane</keyword>
<keyword evidence="1" id="KW-1133">Transmembrane helix</keyword>
<evidence type="ECO:0000313" key="3">
    <source>
        <dbReference type="Proteomes" id="UP001549363"/>
    </source>
</evidence>
<dbReference type="Proteomes" id="UP001549363">
    <property type="component" value="Unassembled WGS sequence"/>
</dbReference>
<comment type="caution">
    <text evidence="2">The sequence shown here is derived from an EMBL/GenBank/DDBJ whole genome shotgun (WGS) entry which is preliminary data.</text>
</comment>
<dbReference type="RefSeq" id="WP_107925181.1">
    <property type="nucleotide sequence ID" value="NZ_JBEPSB010000019.1"/>
</dbReference>
<proteinExistence type="predicted"/>
<evidence type="ECO:0000256" key="1">
    <source>
        <dbReference type="SAM" id="Phobius"/>
    </source>
</evidence>
<evidence type="ECO:0000313" key="2">
    <source>
        <dbReference type="EMBL" id="MET4562321.1"/>
    </source>
</evidence>
<protein>
    <submittedName>
        <fullName evidence="2">Uncharacterized protein</fullName>
    </submittedName>
</protein>
<reference evidence="2 3" key="1">
    <citation type="submission" date="2024-06" db="EMBL/GenBank/DDBJ databases">
        <title>Sorghum-associated microbial communities from plants grown in Nebraska, USA.</title>
        <authorList>
            <person name="Schachtman D."/>
        </authorList>
    </citation>
    <scope>NUCLEOTIDE SEQUENCE [LARGE SCALE GENOMIC DNA]</scope>
    <source>
        <strain evidence="2 3">736</strain>
    </source>
</reference>
<keyword evidence="3" id="KW-1185">Reference proteome</keyword>
<organism evidence="2 3">
    <name type="scientific">Lysinibacillus parviboronicapiens</name>
    <dbReference type="NCBI Taxonomy" id="436516"/>
    <lineage>
        <taxon>Bacteria</taxon>
        <taxon>Bacillati</taxon>
        <taxon>Bacillota</taxon>
        <taxon>Bacilli</taxon>
        <taxon>Bacillales</taxon>
        <taxon>Bacillaceae</taxon>
        <taxon>Lysinibacillus</taxon>
    </lineage>
</organism>
<keyword evidence="1" id="KW-0812">Transmembrane</keyword>
<sequence>MAYIYGIQNFFDSGSIALIIELLFVTSCVSTILYILTKNQYVSYLSSAPILYILSALFHYSTHLILLVLTMTIQALILLIIKNQKKKQLHVNEQAV</sequence>
<feature type="transmembrane region" description="Helical" evidence="1">
    <location>
        <begin position="64"/>
        <end position="81"/>
    </location>
</feature>
<feature type="transmembrane region" description="Helical" evidence="1">
    <location>
        <begin position="16"/>
        <end position="36"/>
    </location>
</feature>